<dbReference type="EMBL" id="JAMPKM010000003">
    <property type="protein sequence ID" value="MEP0817044.1"/>
    <property type="molecule type" value="Genomic_DNA"/>
</dbReference>
<dbReference type="Pfam" id="PF01757">
    <property type="entry name" value="Acyl_transf_3"/>
    <property type="match status" value="1"/>
</dbReference>
<keyword evidence="1" id="KW-0472">Membrane</keyword>
<comment type="caution">
    <text evidence="3">The sequence shown here is derived from an EMBL/GenBank/DDBJ whole genome shotgun (WGS) entry which is preliminary data.</text>
</comment>
<evidence type="ECO:0000313" key="3">
    <source>
        <dbReference type="EMBL" id="MEP0817044.1"/>
    </source>
</evidence>
<feature type="transmembrane region" description="Helical" evidence="1">
    <location>
        <begin position="248"/>
        <end position="264"/>
    </location>
</feature>
<dbReference type="GO" id="GO:0016746">
    <property type="term" value="F:acyltransferase activity"/>
    <property type="evidence" value="ECO:0007669"/>
    <property type="project" value="UniProtKB-KW"/>
</dbReference>
<feature type="transmembrane region" description="Helical" evidence="1">
    <location>
        <begin position="65"/>
        <end position="90"/>
    </location>
</feature>
<feature type="transmembrane region" description="Helical" evidence="1">
    <location>
        <begin position="218"/>
        <end position="241"/>
    </location>
</feature>
<name>A0ABV0J5I3_9CYAN</name>
<evidence type="ECO:0000256" key="1">
    <source>
        <dbReference type="SAM" id="Phobius"/>
    </source>
</evidence>
<dbReference type="Proteomes" id="UP001464891">
    <property type="component" value="Unassembled WGS sequence"/>
</dbReference>
<keyword evidence="1" id="KW-1133">Transmembrane helix</keyword>
<dbReference type="InterPro" id="IPR002656">
    <property type="entry name" value="Acyl_transf_3_dom"/>
</dbReference>
<feature type="transmembrane region" description="Helical" evidence="1">
    <location>
        <begin position="342"/>
        <end position="363"/>
    </location>
</feature>
<dbReference type="InterPro" id="IPR050879">
    <property type="entry name" value="Acyltransferase_3"/>
</dbReference>
<evidence type="ECO:0000313" key="4">
    <source>
        <dbReference type="Proteomes" id="UP001464891"/>
    </source>
</evidence>
<keyword evidence="1" id="KW-0812">Transmembrane</keyword>
<dbReference type="PANTHER" id="PTHR23028">
    <property type="entry name" value="ACETYLTRANSFERASE"/>
    <property type="match status" value="1"/>
</dbReference>
<feature type="transmembrane region" description="Helical" evidence="1">
    <location>
        <begin position="316"/>
        <end position="336"/>
    </location>
</feature>
<dbReference type="RefSeq" id="WP_190439530.1">
    <property type="nucleotide sequence ID" value="NZ_JAMPKM010000003.1"/>
</dbReference>
<proteinExistence type="predicted"/>
<accession>A0ABV0J5I3</accession>
<gene>
    <name evidence="3" type="ORF">NC998_08035</name>
</gene>
<reference evidence="3 4" key="1">
    <citation type="submission" date="2022-04" db="EMBL/GenBank/DDBJ databases">
        <title>Positive selection, recombination, and allopatry shape intraspecific diversity of widespread and dominant cyanobacteria.</title>
        <authorList>
            <person name="Wei J."/>
            <person name="Shu W."/>
            <person name="Hu C."/>
        </authorList>
    </citation>
    <scope>NUCLEOTIDE SEQUENCE [LARGE SCALE GENOMIC DNA]</scope>
    <source>
        <strain evidence="3 4">GB2-A4</strain>
    </source>
</reference>
<feature type="transmembrane region" description="Helical" evidence="1">
    <location>
        <begin position="189"/>
        <end position="206"/>
    </location>
</feature>
<feature type="domain" description="Acyltransferase 3" evidence="2">
    <location>
        <begin position="37"/>
        <end position="360"/>
    </location>
</feature>
<organism evidence="3 4">
    <name type="scientific">Trichocoleus desertorum GB2-A4</name>
    <dbReference type="NCBI Taxonomy" id="2933944"/>
    <lineage>
        <taxon>Bacteria</taxon>
        <taxon>Bacillati</taxon>
        <taxon>Cyanobacteriota</taxon>
        <taxon>Cyanophyceae</taxon>
        <taxon>Leptolyngbyales</taxon>
        <taxon>Trichocoleusaceae</taxon>
        <taxon>Trichocoleus</taxon>
    </lineage>
</organism>
<keyword evidence="3" id="KW-0012">Acyltransferase</keyword>
<keyword evidence="4" id="KW-1185">Reference proteome</keyword>
<feature type="transmembrane region" description="Helical" evidence="1">
    <location>
        <begin position="36"/>
        <end position="53"/>
    </location>
</feature>
<evidence type="ECO:0000259" key="2">
    <source>
        <dbReference type="Pfam" id="PF01757"/>
    </source>
</evidence>
<sequence length="386" mass="42909">MKDTSNYPATALSPVQLGTSAKGVISGSSTKKKLELIQACRGIAALLVVLFHVTEFSQEKLNQNFLSGLFAFGGSGVDFFFVLSGFIIFFAHQADIGQKQKLNAFMVKRVIRVYPLYWIITLTLLPIYFLIPSFGKGYERDLGVILKSLLLVPQENFPVLIVGWTLSHEIFFYFIFGLAIWLTPKVSRFVLCSWLGGTLTFFWLSVSDRASAVQPPLLLNFIFNPHNLEFAFGCLAAYWVVGKRIKPGVIYLIAGVVLFITSGLGDNYTNVEILDVIAYGLPSMLVVLGAASIDLNQGWKTPTWLNGLGDASYSIYLVHYPCLAACFKVAIALNLVSLFGNFLTMSLLTVIAVIVGWLTYLYLEKPLITWLRRKLVPKQSAWVNAQ</sequence>
<dbReference type="PANTHER" id="PTHR23028:SF131">
    <property type="entry name" value="BLR2367 PROTEIN"/>
    <property type="match status" value="1"/>
</dbReference>
<feature type="transmembrane region" description="Helical" evidence="1">
    <location>
        <begin position="157"/>
        <end position="182"/>
    </location>
</feature>
<protein>
    <submittedName>
        <fullName evidence="3">Acyltransferase</fullName>
    </submittedName>
</protein>
<feature type="transmembrane region" description="Helical" evidence="1">
    <location>
        <begin position="276"/>
        <end position="295"/>
    </location>
</feature>
<keyword evidence="3" id="KW-0808">Transferase</keyword>
<feature type="transmembrane region" description="Helical" evidence="1">
    <location>
        <begin position="111"/>
        <end position="131"/>
    </location>
</feature>